<keyword evidence="1" id="KW-0808">Transferase</keyword>
<dbReference type="EMBL" id="CP019070">
    <property type="protein sequence ID" value="APW64744.1"/>
    <property type="molecule type" value="Genomic_DNA"/>
</dbReference>
<keyword evidence="2" id="KW-1185">Reference proteome</keyword>
<name>A0A1P8KJP0_9BACT</name>
<dbReference type="KEGG" id="alp:LPB137_02230"/>
<dbReference type="STRING" id="1850254.LPB137_02230"/>
<organism evidence="1 2">
    <name type="scientific">Poseidonibacter parvus</name>
    <dbReference type="NCBI Taxonomy" id="1850254"/>
    <lineage>
        <taxon>Bacteria</taxon>
        <taxon>Pseudomonadati</taxon>
        <taxon>Campylobacterota</taxon>
        <taxon>Epsilonproteobacteria</taxon>
        <taxon>Campylobacterales</taxon>
        <taxon>Arcobacteraceae</taxon>
        <taxon>Poseidonibacter</taxon>
    </lineage>
</organism>
<sequence>MSLIQSPNTIVMVRPWKFCSNPETSDDNAFQKISSLTKSNTAFNAKEEFNEVVRVLESKTIKVHIFDDFGEKDTPDSVFPNNWFSTHPGGHIAIYPMFSLSRRRERRQDIIEMLKSEYRVQDVIDFSGLEWDNLFLEGTGAMVLDHINRIAYTAKSNRSSEIILERFCSIFHYEPMAFDTEDENGKTVYHTNVMMSIGTKYALICLNMINDDKRRAEVKSRLEESGRVVIDLSFAQINNFAGNTLELTGLNGKKYLVISKVAYESLHSSEIEILSKMVETIPISIPTIELAGGSVRCMMAGIHLSKRK</sequence>
<accession>A0A1P8KJP0</accession>
<reference evidence="1 2" key="1">
    <citation type="submission" date="2017-01" db="EMBL/GenBank/DDBJ databases">
        <title>Genome sequencing of Arcobacter sp. LPB0137.</title>
        <authorList>
            <person name="Lee G.-W."/>
            <person name="Yi H."/>
        </authorList>
    </citation>
    <scope>NUCLEOTIDE SEQUENCE [LARGE SCALE GENOMIC DNA]</scope>
    <source>
        <strain evidence="1 2">LPB0137</strain>
    </source>
</reference>
<dbReference type="PANTHER" id="PTHR43224">
    <property type="entry name" value="AMIDINOTRANSFERASE"/>
    <property type="match status" value="1"/>
</dbReference>
<evidence type="ECO:0000313" key="1">
    <source>
        <dbReference type="EMBL" id="APW64744.1"/>
    </source>
</evidence>
<evidence type="ECO:0000313" key="2">
    <source>
        <dbReference type="Proteomes" id="UP000186074"/>
    </source>
</evidence>
<dbReference type="AlphaFoldDB" id="A0A1P8KJP0"/>
<dbReference type="Pfam" id="PF19420">
    <property type="entry name" value="DDAH_eukar"/>
    <property type="match status" value="1"/>
</dbReference>
<protein>
    <submittedName>
        <fullName evidence="1">Amidinotransferase</fullName>
    </submittedName>
</protein>
<dbReference type="PANTHER" id="PTHR43224:SF1">
    <property type="entry name" value="AMIDINOTRANSFERASE"/>
    <property type="match status" value="1"/>
</dbReference>
<proteinExistence type="predicted"/>
<dbReference type="SUPFAM" id="SSF55909">
    <property type="entry name" value="Pentein"/>
    <property type="match status" value="1"/>
</dbReference>
<dbReference type="GO" id="GO:0016740">
    <property type="term" value="F:transferase activity"/>
    <property type="evidence" value="ECO:0007669"/>
    <property type="project" value="UniProtKB-KW"/>
</dbReference>
<dbReference type="Proteomes" id="UP000186074">
    <property type="component" value="Chromosome"/>
</dbReference>
<dbReference type="PIRSF" id="PIRSF028188">
    <property type="entry name" value="Amdntrnsf_FN0238"/>
    <property type="match status" value="1"/>
</dbReference>
<dbReference type="Gene3D" id="3.75.10.10">
    <property type="entry name" value="L-arginine/glycine Amidinotransferase, Chain A"/>
    <property type="match status" value="1"/>
</dbReference>
<dbReference type="OrthoDB" id="9788268at2"/>
<dbReference type="NCBIfam" id="NF046062">
    <property type="entry name" value="citrull_CtlX"/>
    <property type="match status" value="1"/>
</dbReference>
<gene>
    <name evidence="1" type="ORF">LPB137_02230</name>
</gene>
<dbReference type="RefSeq" id="WP_076083820.1">
    <property type="nucleotide sequence ID" value="NZ_CP019070.1"/>
</dbReference>
<dbReference type="InterPro" id="IPR014541">
    <property type="entry name" value="Amdntrnsf_FN0238"/>
</dbReference>